<proteinExistence type="predicted"/>
<gene>
    <name evidence="1" type="ORF">RRF57_004772</name>
</gene>
<dbReference type="Proteomes" id="UP001305414">
    <property type="component" value="Unassembled WGS sequence"/>
</dbReference>
<comment type="caution">
    <text evidence="1">The sequence shown here is derived from an EMBL/GenBank/DDBJ whole genome shotgun (WGS) entry which is preliminary data.</text>
</comment>
<dbReference type="EMBL" id="JAWHQM010000010">
    <property type="protein sequence ID" value="KAK5629057.1"/>
    <property type="molecule type" value="Genomic_DNA"/>
</dbReference>
<organism evidence="1 2">
    <name type="scientific">Xylaria bambusicola</name>
    <dbReference type="NCBI Taxonomy" id="326684"/>
    <lineage>
        <taxon>Eukaryota</taxon>
        <taxon>Fungi</taxon>
        <taxon>Dikarya</taxon>
        <taxon>Ascomycota</taxon>
        <taxon>Pezizomycotina</taxon>
        <taxon>Sordariomycetes</taxon>
        <taxon>Xylariomycetidae</taxon>
        <taxon>Xylariales</taxon>
        <taxon>Xylariaceae</taxon>
        <taxon>Xylaria</taxon>
    </lineage>
</organism>
<accession>A0AAN7Z461</accession>
<protein>
    <submittedName>
        <fullName evidence="1">Uncharacterized protein</fullName>
    </submittedName>
</protein>
<reference evidence="1 2" key="1">
    <citation type="submission" date="2023-10" db="EMBL/GenBank/DDBJ databases">
        <title>Draft genome sequence of Xylaria bambusicola isolate GMP-LS, the root and basal stem rot pathogen of sugarcane in Indonesia.</title>
        <authorList>
            <person name="Selvaraj P."/>
            <person name="Muralishankar V."/>
            <person name="Muruganantham S."/>
            <person name="Sp S."/>
            <person name="Haryani S."/>
            <person name="Lau K.J.X."/>
            <person name="Naqvi N.I."/>
        </authorList>
    </citation>
    <scope>NUCLEOTIDE SEQUENCE [LARGE SCALE GENOMIC DNA]</scope>
    <source>
        <strain evidence="1">GMP-LS</strain>
    </source>
</reference>
<name>A0AAN7Z461_9PEZI</name>
<evidence type="ECO:0000313" key="1">
    <source>
        <dbReference type="EMBL" id="KAK5629057.1"/>
    </source>
</evidence>
<evidence type="ECO:0000313" key="2">
    <source>
        <dbReference type="Proteomes" id="UP001305414"/>
    </source>
</evidence>
<sequence>MRHGDVSIVITSSTANMDLAKSFSSFVVSTLLATSALGSTIQLPRQRNANSRFYSQAAADAVPREAKVRSKTMSEGIRRRAGQCLSDMKKKRELAARADYNIGIGEASFGKD</sequence>
<dbReference type="AlphaFoldDB" id="A0AAN7Z461"/>
<keyword evidence="2" id="KW-1185">Reference proteome</keyword>